<feature type="domain" description="HTH luxR-type" evidence="3">
    <location>
        <begin position="24"/>
        <end position="88"/>
    </location>
</feature>
<keyword evidence="5" id="KW-1185">Reference proteome</keyword>
<evidence type="ECO:0000259" key="3">
    <source>
        <dbReference type="SMART" id="SM00421"/>
    </source>
</evidence>
<dbReference type="PRINTS" id="PR00038">
    <property type="entry name" value="HTHLUXR"/>
</dbReference>
<sequence length="197" mass="22649">MIQDHIQEKHGGPLLALLNSPNANLGVSKAQKQVLQLFAQGLQDNIIAKRLGLSTSTIRNYRFKLRERKRQAYQLLAALNILDLTSDAIQPHIGAKMLDDRYAISSVERDKVLKNYLNEEGHVTNWPSKEKNKIIILNELVKKFDPAKNYSEKIVNEILKKYVDDFVTVRRYLIEYGFLSRKDDGSSYWVTLSSETK</sequence>
<organism evidence="4 5">
    <name type="scientific">Liquorilactobacillus capillatus DSM 19910</name>
    <dbReference type="NCBI Taxonomy" id="1423731"/>
    <lineage>
        <taxon>Bacteria</taxon>
        <taxon>Bacillati</taxon>
        <taxon>Bacillota</taxon>
        <taxon>Bacilli</taxon>
        <taxon>Lactobacillales</taxon>
        <taxon>Lactobacillaceae</taxon>
        <taxon>Liquorilactobacillus</taxon>
    </lineage>
</organism>
<dbReference type="Pfam" id="PF09860">
    <property type="entry name" value="DUF2087"/>
    <property type="match status" value="1"/>
</dbReference>
<evidence type="ECO:0000313" key="5">
    <source>
        <dbReference type="Proteomes" id="UP000051621"/>
    </source>
</evidence>
<dbReference type="EMBL" id="AZEF01000032">
    <property type="protein sequence ID" value="KRL00926.1"/>
    <property type="molecule type" value="Genomic_DNA"/>
</dbReference>
<gene>
    <name evidence="4" type="ORF">FC81_GL001761</name>
</gene>
<name>A0A0R1LZF9_9LACO</name>
<dbReference type="Pfam" id="PF00196">
    <property type="entry name" value="GerE"/>
    <property type="match status" value="1"/>
</dbReference>
<dbReference type="Gene3D" id="1.10.10.10">
    <property type="entry name" value="Winged helix-like DNA-binding domain superfamily/Winged helix DNA-binding domain"/>
    <property type="match status" value="1"/>
</dbReference>
<proteinExistence type="predicted"/>
<dbReference type="GO" id="GO:0006355">
    <property type="term" value="P:regulation of DNA-templated transcription"/>
    <property type="evidence" value="ECO:0007669"/>
    <property type="project" value="InterPro"/>
</dbReference>
<keyword evidence="4" id="KW-0238">DNA-binding</keyword>
<protein>
    <submittedName>
        <fullName evidence="4">DNA-binding response regulator, CitB family (Rec-wHTH domains)</fullName>
    </submittedName>
</protein>
<dbReference type="PATRIC" id="fig|1423731.3.peg.1804"/>
<dbReference type="GO" id="GO:0003677">
    <property type="term" value="F:DNA binding"/>
    <property type="evidence" value="ECO:0007669"/>
    <property type="project" value="UniProtKB-KW"/>
</dbReference>
<evidence type="ECO:0000313" key="4">
    <source>
        <dbReference type="EMBL" id="KRL00926.1"/>
    </source>
</evidence>
<keyword evidence="2" id="KW-0804">Transcription</keyword>
<dbReference type="InterPro" id="IPR016032">
    <property type="entry name" value="Sig_transdc_resp-reg_C-effctor"/>
</dbReference>
<dbReference type="InterPro" id="IPR000792">
    <property type="entry name" value="Tscrpt_reg_LuxR_C"/>
</dbReference>
<comment type="caution">
    <text evidence="4">The sequence shown here is derived from an EMBL/GenBank/DDBJ whole genome shotgun (WGS) entry which is preliminary data.</text>
</comment>
<dbReference type="SUPFAM" id="SSF46894">
    <property type="entry name" value="C-terminal effector domain of the bipartite response regulators"/>
    <property type="match status" value="1"/>
</dbReference>
<evidence type="ECO:0000256" key="1">
    <source>
        <dbReference type="ARBA" id="ARBA00023015"/>
    </source>
</evidence>
<dbReference type="SMART" id="SM00421">
    <property type="entry name" value="HTH_LUXR"/>
    <property type="match status" value="1"/>
</dbReference>
<evidence type="ECO:0000256" key="2">
    <source>
        <dbReference type="ARBA" id="ARBA00023163"/>
    </source>
</evidence>
<keyword evidence="1" id="KW-0805">Transcription regulation</keyword>
<dbReference type="STRING" id="1423731.FC81_GL001761"/>
<dbReference type="InterPro" id="IPR036388">
    <property type="entry name" value="WH-like_DNA-bd_sf"/>
</dbReference>
<accession>A0A0R1LZF9</accession>
<dbReference type="InterPro" id="IPR018656">
    <property type="entry name" value="DUF2087"/>
</dbReference>
<dbReference type="AlphaFoldDB" id="A0A0R1LZF9"/>
<reference evidence="4 5" key="1">
    <citation type="journal article" date="2015" name="Genome Announc.">
        <title>Expanding the biotechnology potential of lactobacilli through comparative genomics of 213 strains and associated genera.</title>
        <authorList>
            <person name="Sun Z."/>
            <person name="Harris H.M."/>
            <person name="McCann A."/>
            <person name="Guo C."/>
            <person name="Argimon S."/>
            <person name="Zhang W."/>
            <person name="Yang X."/>
            <person name="Jeffery I.B."/>
            <person name="Cooney J.C."/>
            <person name="Kagawa T.F."/>
            <person name="Liu W."/>
            <person name="Song Y."/>
            <person name="Salvetti E."/>
            <person name="Wrobel A."/>
            <person name="Rasinkangas P."/>
            <person name="Parkhill J."/>
            <person name="Rea M.C."/>
            <person name="O'Sullivan O."/>
            <person name="Ritari J."/>
            <person name="Douillard F.P."/>
            <person name="Paul Ross R."/>
            <person name="Yang R."/>
            <person name="Briner A.E."/>
            <person name="Felis G.E."/>
            <person name="de Vos W.M."/>
            <person name="Barrangou R."/>
            <person name="Klaenhammer T.R."/>
            <person name="Caufield P.W."/>
            <person name="Cui Y."/>
            <person name="Zhang H."/>
            <person name="O'Toole P.W."/>
        </authorList>
    </citation>
    <scope>NUCLEOTIDE SEQUENCE [LARGE SCALE GENOMIC DNA]</scope>
    <source>
        <strain evidence="4 5">DSM 19910</strain>
    </source>
</reference>
<dbReference type="Proteomes" id="UP000051621">
    <property type="component" value="Unassembled WGS sequence"/>
</dbReference>